<gene>
    <name evidence="2" type="ORF">D9757_006820</name>
</gene>
<dbReference type="OrthoDB" id="5061070at2759"/>
<reference evidence="2 3" key="1">
    <citation type="journal article" date="2020" name="ISME J.">
        <title>Uncovering the hidden diversity of litter-decomposition mechanisms in mushroom-forming fungi.</title>
        <authorList>
            <person name="Floudas D."/>
            <person name="Bentzer J."/>
            <person name="Ahren D."/>
            <person name="Johansson T."/>
            <person name="Persson P."/>
            <person name="Tunlid A."/>
        </authorList>
    </citation>
    <scope>NUCLEOTIDE SEQUENCE [LARGE SCALE GENOMIC DNA]</scope>
    <source>
        <strain evidence="2 3">CBS 406.79</strain>
    </source>
</reference>
<dbReference type="AlphaFoldDB" id="A0A8H5MAZ4"/>
<evidence type="ECO:0000256" key="1">
    <source>
        <dbReference type="SAM" id="MobiDB-lite"/>
    </source>
</evidence>
<proteinExistence type="predicted"/>
<feature type="compositionally biased region" description="Polar residues" evidence="1">
    <location>
        <begin position="415"/>
        <end position="440"/>
    </location>
</feature>
<feature type="region of interest" description="Disordered" evidence="1">
    <location>
        <begin position="365"/>
        <end position="440"/>
    </location>
</feature>
<feature type="region of interest" description="Disordered" evidence="1">
    <location>
        <begin position="114"/>
        <end position="146"/>
    </location>
</feature>
<feature type="compositionally biased region" description="Acidic residues" evidence="1">
    <location>
        <begin position="126"/>
        <end position="140"/>
    </location>
</feature>
<name>A0A8H5MAZ4_9AGAR</name>
<accession>A0A8H5MAZ4</accession>
<dbReference type="EMBL" id="JAACJN010000034">
    <property type="protein sequence ID" value="KAF5387277.1"/>
    <property type="molecule type" value="Genomic_DNA"/>
</dbReference>
<dbReference type="Proteomes" id="UP000518752">
    <property type="component" value="Unassembled WGS sequence"/>
</dbReference>
<feature type="compositionally biased region" description="Low complexity" evidence="1">
    <location>
        <begin position="374"/>
        <end position="414"/>
    </location>
</feature>
<protein>
    <submittedName>
        <fullName evidence="2">Uncharacterized protein</fullName>
    </submittedName>
</protein>
<dbReference type="Gene3D" id="3.40.50.300">
    <property type="entry name" value="P-loop containing nucleotide triphosphate hydrolases"/>
    <property type="match status" value="1"/>
</dbReference>
<evidence type="ECO:0000313" key="2">
    <source>
        <dbReference type="EMBL" id="KAF5387277.1"/>
    </source>
</evidence>
<feature type="compositionally biased region" description="Low complexity" evidence="1">
    <location>
        <begin position="114"/>
        <end position="125"/>
    </location>
</feature>
<keyword evidence="3" id="KW-1185">Reference proteome</keyword>
<organism evidence="2 3">
    <name type="scientific">Collybiopsis confluens</name>
    <dbReference type="NCBI Taxonomy" id="2823264"/>
    <lineage>
        <taxon>Eukaryota</taxon>
        <taxon>Fungi</taxon>
        <taxon>Dikarya</taxon>
        <taxon>Basidiomycota</taxon>
        <taxon>Agaricomycotina</taxon>
        <taxon>Agaricomycetes</taxon>
        <taxon>Agaricomycetidae</taxon>
        <taxon>Agaricales</taxon>
        <taxon>Marasmiineae</taxon>
        <taxon>Omphalotaceae</taxon>
        <taxon>Collybiopsis</taxon>
    </lineage>
</organism>
<dbReference type="InterPro" id="IPR027417">
    <property type="entry name" value="P-loop_NTPase"/>
</dbReference>
<evidence type="ECO:0000313" key="3">
    <source>
        <dbReference type="Proteomes" id="UP000518752"/>
    </source>
</evidence>
<sequence length="440" mass="48102">MAIVNMGLLVAPNRGVSLLCRWQSKLAKRWSANWDLLSATPSDLKIVRLRTPRSNNRHVVEALYGRSLPSVSPAVRDVSLLLPMVVGHSFTSSKLRNHFFNVVSSPLAVVLESLTQSDPSSSSSGENEDDTSPVEQEELDMSPKRTFRQVGGELVTGDRKRVKLITSGLTVGHVPEEDFSTSWWGTGDRGLQTMQAALMPMLAQAGEASSSSVSLPALPSHKRKLLQPIQDVVPAFSLLATSIHPGLILLLSCLQARSFQSTIVLFSLTLRRFKSLLLLNIRKILPPLFFQSPSTYLLTKRGTRSQINFNIPMTDNLENQKALRLASQEDRDGRRTIGVLTKPDMLGHGSTKATAQWLDVIEDRAPPPTRRRAGASSSSLSNVKSLTASEPTPSTTSSPMDPTLPLILPTDPQLATQTQATAKKSYLASQPKVQTQTNRS</sequence>
<comment type="caution">
    <text evidence="2">The sequence shown here is derived from an EMBL/GenBank/DDBJ whole genome shotgun (WGS) entry which is preliminary data.</text>
</comment>